<dbReference type="AlphaFoldDB" id="A0A9Q0R3N9"/>
<feature type="signal peptide" evidence="1">
    <location>
        <begin position="1"/>
        <end position="28"/>
    </location>
</feature>
<accession>A0A9Q0R3N9</accession>
<dbReference type="Proteomes" id="UP001141806">
    <property type="component" value="Unassembled WGS sequence"/>
</dbReference>
<name>A0A9Q0R3N9_9MAGN</name>
<gene>
    <name evidence="2" type="ORF">NE237_032736</name>
</gene>
<dbReference type="PANTHER" id="PTHR36896:SF2">
    <property type="entry name" value="OS01G0729500 PROTEIN"/>
    <property type="match status" value="1"/>
</dbReference>
<evidence type="ECO:0000313" key="2">
    <source>
        <dbReference type="EMBL" id="KAJ4981899.1"/>
    </source>
</evidence>
<organism evidence="2 3">
    <name type="scientific">Protea cynaroides</name>
    <dbReference type="NCBI Taxonomy" id="273540"/>
    <lineage>
        <taxon>Eukaryota</taxon>
        <taxon>Viridiplantae</taxon>
        <taxon>Streptophyta</taxon>
        <taxon>Embryophyta</taxon>
        <taxon>Tracheophyta</taxon>
        <taxon>Spermatophyta</taxon>
        <taxon>Magnoliopsida</taxon>
        <taxon>Proteales</taxon>
        <taxon>Proteaceae</taxon>
        <taxon>Protea</taxon>
    </lineage>
</organism>
<reference evidence="2" key="1">
    <citation type="journal article" date="2023" name="Plant J.">
        <title>The genome of the king protea, Protea cynaroides.</title>
        <authorList>
            <person name="Chang J."/>
            <person name="Duong T.A."/>
            <person name="Schoeman C."/>
            <person name="Ma X."/>
            <person name="Roodt D."/>
            <person name="Barker N."/>
            <person name="Li Z."/>
            <person name="Van de Peer Y."/>
            <person name="Mizrachi E."/>
        </authorList>
    </citation>
    <scope>NUCLEOTIDE SEQUENCE</scope>
    <source>
        <tissue evidence="2">Young leaves</tissue>
    </source>
</reference>
<comment type="caution">
    <text evidence="2">The sequence shown here is derived from an EMBL/GenBank/DDBJ whole genome shotgun (WGS) entry which is preliminary data.</text>
</comment>
<dbReference type="PANTHER" id="PTHR36896">
    <property type="entry name" value="OS01G0729500 PROTEIN"/>
    <property type="match status" value="1"/>
</dbReference>
<evidence type="ECO:0000313" key="3">
    <source>
        <dbReference type="Proteomes" id="UP001141806"/>
    </source>
</evidence>
<proteinExistence type="predicted"/>
<dbReference type="OrthoDB" id="884905at2759"/>
<sequence>MASSLRVSILFTVLILFLVLSAFHGSSSSLGVGDGREISANSFRNLRGLKKNKRMIPDCAQKPTKSECLQGGSKCRWCQSDAIDDMCFTFSEAWRLPPQVFSCE</sequence>
<keyword evidence="1" id="KW-0732">Signal</keyword>
<protein>
    <submittedName>
        <fullName evidence="2">Uncharacterized protein</fullName>
    </submittedName>
</protein>
<dbReference type="EMBL" id="JAMYWD010000001">
    <property type="protein sequence ID" value="KAJ4981899.1"/>
    <property type="molecule type" value="Genomic_DNA"/>
</dbReference>
<feature type="chain" id="PRO_5040476349" evidence="1">
    <location>
        <begin position="29"/>
        <end position="104"/>
    </location>
</feature>
<evidence type="ECO:0000256" key="1">
    <source>
        <dbReference type="SAM" id="SignalP"/>
    </source>
</evidence>
<keyword evidence="3" id="KW-1185">Reference proteome</keyword>